<evidence type="ECO:0000313" key="20">
    <source>
        <dbReference type="Proteomes" id="UP000274756"/>
    </source>
</evidence>
<keyword evidence="5" id="KW-0597">Phosphoprotein</keyword>
<feature type="repeat" description="Solcar" evidence="15">
    <location>
        <begin position="126"/>
        <end position="216"/>
    </location>
</feature>
<keyword evidence="9" id="KW-0702">S-nitrosylation</keyword>
<dbReference type="EMBL" id="UYYG01000027">
    <property type="protein sequence ID" value="VDN51666.1"/>
    <property type="molecule type" value="Genomic_DNA"/>
</dbReference>
<feature type="transmembrane region" description="Helical" evidence="17">
    <location>
        <begin position="225"/>
        <end position="248"/>
    </location>
</feature>
<evidence type="ECO:0000313" key="19">
    <source>
        <dbReference type="Proteomes" id="UP000038040"/>
    </source>
</evidence>
<dbReference type="InterPro" id="IPR002113">
    <property type="entry name" value="ADT_euk_type"/>
</dbReference>
<feature type="repeat" description="Solcar" evidence="15">
    <location>
        <begin position="23"/>
        <end position="115"/>
    </location>
</feature>
<dbReference type="WBParaSite" id="DME_0000716801-mRNA-1">
    <property type="protein sequence ID" value="DME_0000716801-mRNA-1"/>
    <property type="gene ID" value="DME_0000716801"/>
</dbReference>
<evidence type="ECO:0000256" key="3">
    <source>
        <dbReference type="ARBA" id="ARBA00022448"/>
    </source>
</evidence>
<evidence type="ECO:0000256" key="10">
    <source>
        <dbReference type="ARBA" id="ARBA00022989"/>
    </source>
</evidence>
<dbReference type="PRINTS" id="PR00927">
    <property type="entry name" value="ADPTRNSLCASE"/>
</dbReference>
<keyword evidence="3 16" id="KW-0813">Transport</keyword>
<evidence type="ECO:0000256" key="8">
    <source>
        <dbReference type="ARBA" id="ARBA00022792"/>
    </source>
</evidence>
<evidence type="ECO:0000313" key="18">
    <source>
        <dbReference type="EMBL" id="VDN51666.1"/>
    </source>
</evidence>
<evidence type="ECO:0000256" key="1">
    <source>
        <dbReference type="ARBA" id="ARBA00004448"/>
    </source>
</evidence>
<feature type="repeat" description="Solcar" evidence="15">
    <location>
        <begin position="225"/>
        <end position="312"/>
    </location>
</feature>
<evidence type="ECO:0000313" key="21">
    <source>
        <dbReference type="WBParaSite" id="DME_0000716801-mRNA-1"/>
    </source>
</evidence>
<evidence type="ECO:0000256" key="16">
    <source>
        <dbReference type="RuleBase" id="RU000488"/>
    </source>
</evidence>
<evidence type="ECO:0000256" key="12">
    <source>
        <dbReference type="ARBA" id="ARBA00023128"/>
    </source>
</evidence>
<feature type="transmembrane region" description="Helical" evidence="17">
    <location>
        <begin position="187"/>
        <end position="205"/>
    </location>
</feature>
<dbReference type="GO" id="GO:1990544">
    <property type="term" value="P:mitochondrial ATP transmembrane transport"/>
    <property type="evidence" value="ECO:0007669"/>
    <property type="project" value="InterPro"/>
</dbReference>
<dbReference type="Pfam" id="PF00153">
    <property type="entry name" value="Mito_carr"/>
    <property type="match status" value="3"/>
</dbReference>
<sequence length="313" mass="35629">MPLWNDQHVIKTAKEENIPDTAIKFGKDLAIGAVAAIIAKTIVAPIERVKLVLQLQNAQERISVTKRYRGMMDCFIRLPREEGFFSFWRGNLVNIARACSQESLGFAFKDFFKIWSLSGVSNDSYWKFFTGNIAAGGASGISTYCVIYPLDFVRTRLAVDMGKGVNREFRGFFDCLKKIIKHEGVRGLYYGFGPSIQYIFIYRGAYYGLFDSAKVFAPSNEKKQISFLSAFIIGQFVTFIAAFISYPWDTIRRRLMMQAGRNDILYRGFIHCAKKIYYEEGFRAFFSGMLPNAVRGSGAALVLAFYNEFSKYI</sequence>
<keyword evidence="12" id="KW-0496">Mitochondrion</keyword>
<proteinExistence type="inferred from homology"/>
<dbReference type="PANTHER" id="PTHR45635">
    <property type="entry name" value="ADP,ATP CARRIER PROTEIN 1-RELATED-RELATED"/>
    <property type="match status" value="1"/>
</dbReference>
<accession>A0A0N4UHW8</accession>
<evidence type="ECO:0000256" key="9">
    <source>
        <dbReference type="ARBA" id="ARBA00022799"/>
    </source>
</evidence>
<dbReference type="SUPFAM" id="SSF103506">
    <property type="entry name" value="Mitochondrial carrier"/>
    <property type="match status" value="1"/>
</dbReference>
<comment type="caution">
    <text evidence="17">Lacks conserved residue(s) required for the propagation of feature annotation.</text>
</comment>
<organism evidence="19 21">
    <name type="scientific">Dracunculus medinensis</name>
    <name type="common">Guinea worm</name>
    <dbReference type="NCBI Taxonomy" id="318479"/>
    <lineage>
        <taxon>Eukaryota</taxon>
        <taxon>Metazoa</taxon>
        <taxon>Ecdysozoa</taxon>
        <taxon>Nematoda</taxon>
        <taxon>Chromadorea</taxon>
        <taxon>Rhabditida</taxon>
        <taxon>Spirurina</taxon>
        <taxon>Dracunculoidea</taxon>
        <taxon>Dracunculidae</taxon>
        <taxon>Dracunculus</taxon>
    </lineage>
</organism>
<keyword evidence="13 15" id="KW-0472">Membrane</keyword>
<evidence type="ECO:0000256" key="7">
    <source>
        <dbReference type="ARBA" id="ARBA00022737"/>
    </source>
</evidence>
<keyword evidence="10 17" id="KW-1133">Transmembrane helix</keyword>
<evidence type="ECO:0000256" key="14">
    <source>
        <dbReference type="ARBA" id="ARBA00024537"/>
    </source>
</evidence>
<dbReference type="GO" id="GO:1901029">
    <property type="term" value="P:negative regulation of mitochondrial outer membrane permeabilization involved in apoptotic signaling pathway"/>
    <property type="evidence" value="ECO:0007669"/>
    <property type="project" value="TreeGrafter"/>
</dbReference>
<comment type="subcellular location">
    <subcellularLocation>
        <location evidence="17">Membrane</location>
        <topology evidence="17">Multi-pass membrane protein</topology>
    </subcellularLocation>
    <subcellularLocation>
        <location evidence="1">Mitochondrion inner membrane</location>
        <topology evidence="1">Multi-pass membrane protein</topology>
    </subcellularLocation>
</comment>
<dbReference type="InterPro" id="IPR002067">
    <property type="entry name" value="MCP"/>
</dbReference>
<gene>
    <name evidence="18" type="ORF">DME_LOCUS1639</name>
</gene>
<dbReference type="PROSITE" id="PS50920">
    <property type="entry name" value="SOLCAR"/>
    <property type="match status" value="3"/>
</dbReference>
<keyword evidence="11" id="KW-0007">Acetylation</keyword>
<comment type="subunit">
    <text evidence="17">Monomer.</text>
</comment>
<dbReference type="GO" id="GO:0140021">
    <property type="term" value="P:mitochondrial ADP transmembrane transport"/>
    <property type="evidence" value="ECO:0007669"/>
    <property type="project" value="InterPro"/>
</dbReference>
<dbReference type="InterPro" id="IPR023395">
    <property type="entry name" value="MCP_dom_sf"/>
</dbReference>
<keyword evidence="7" id="KW-0677">Repeat</keyword>
<dbReference type="Proteomes" id="UP000274756">
    <property type="component" value="Unassembled WGS sequence"/>
</dbReference>
<evidence type="ECO:0000256" key="13">
    <source>
        <dbReference type="ARBA" id="ARBA00023136"/>
    </source>
</evidence>
<keyword evidence="4" id="KW-0488">Methylation</keyword>
<dbReference type="InterPro" id="IPR018108">
    <property type="entry name" value="MCP_transmembrane"/>
</dbReference>
<evidence type="ECO:0000256" key="6">
    <source>
        <dbReference type="ARBA" id="ARBA00022692"/>
    </source>
</evidence>
<comment type="similarity">
    <text evidence="2 16">Belongs to the mitochondrial carrier (TC 2.A.29) family.</text>
</comment>
<dbReference type="AlphaFoldDB" id="A0A0N4UHW8"/>
<evidence type="ECO:0000256" key="4">
    <source>
        <dbReference type="ARBA" id="ARBA00022481"/>
    </source>
</evidence>
<dbReference type="OrthoDB" id="270584at2759"/>
<dbReference type="Gene3D" id="1.50.40.10">
    <property type="entry name" value="Mitochondrial carrier domain"/>
    <property type="match status" value="1"/>
</dbReference>
<keyword evidence="20" id="KW-1185">Reference proteome</keyword>
<keyword evidence="6 15" id="KW-0812">Transmembrane</keyword>
<evidence type="ECO:0000256" key="5">
    <source>
        <dbReference type="ARBA" id="ARBA00022553"/>
    </source>
</evidence>
<keyword evidence="8" id="KW-0999">Mitochondrion inner membrane</keyword>
<evidence type="ECO:0000256" key="2">
    <source>
        <dbReference type="ARBA" id="ARBA00006375"/>
    </source>
</evidence>
<dbReference type="PRINTS" id="PR00926">
    <property type="entry name" value="MITOCARRIER"/>
</dbReference>
<reference evidence="21" key="1">
    <citation type="submission" date="2017-02" db="UniProtKB">
        <authorList>
            <consortium name="WormBaseParasite"/>
        </authorList>
    </citation>
    <scope>IDENTIFICATION</scope>
</reference>
<dbReference type="Proteomes" id="UP000038040">
    <property type="component" value="Unplaced"/>
</dbReference>
<evidence type="ECO:0000256" key="17">
    <source>
        <dbReference type="RuleBase" id="RU368008"/>
    </source>
</evidence>
<name>A0A0N4UHW8_DRAME</name>
<dbReference type="STRING" id="318479.A0A0N4UHW8"/>
<protein>
    <recommendedName>
        <fullName evidence="17">ADP/ATP translocase</fullName>
    </recommendedName>
    <alternativeName>
        <fullName evidence="17">ADP,ATP carrier protein</fullName>
    </alternativeName>
</protein>
<evidence type="ECO:0000256" key="11">
    <source>
        <dbReference type="ARBA" id="ARBA00022990"/>
    </source>
</evidence>
<comment type="function">
    <text evidence="17">Catalyzes the exchange of ADP and ATP across the membrane.</text>
</comment>
<evidence type="ECO:0000256" key="15">
    <source>
        <dbReference type="PROSITE-ProRule" id="PRU00282"/>
    </source>
</evidence>
<comment type="catalytic activity">
    <reaction evidence="14">
        <text>ADP(in) + ATP(out) = ADP(out) + ATP(in)</text>
        <dbReference type="Rhea" id="RHEA:34999"/>
        <dbReference type="ChEBI" id="CHEBI:30616"/>
        <dbReference type="ChEBI" id="CHEBI:456216"/>
    </reaction>
</comment>
<dbReference type="GO" id="GO:0005743">
    <property type="term" value="C:mitochondrial inner membrane"/>
    <property type="evidence" value="ECO:0007669"/>
    <property type="project" value="UniProtKB-SubCell"/>
</dbReference>
<dbReference type="PANTHER" id="PTHR45635:SF32">
    <property type="entry name" value="ADP_ATP TRANSLOCASE 1"/>
    <property type="match status" value="1"/>
</dbReference>
<dbReference type="GO" id="GO:0005471">
    <property type="term" value="F:ATP:ADP antiporter activity"/>
    <property type="evidence" value="ECO:0007669"/>
    <property type="project" value="UniProtKB-UniRule"/>
</dbReference>
<reference evidence="18 20" key="2">
    <citation type="submission" date="2018-11" db="EMBL/GenBank/DDBJ databases">
        <authorList>
            <consortium name="Pathogen Informatics"/>
        </authorList>
    </citation>
    <scope>NUCLEOTIDE SEQUENCE [LARGE SCALE GENOMIC DNA]</scope>
</reference>